<reference evidence="10 11" key="1">
    <citation type="submission" date="2023-08" db="EMBL/GenBank/DDBJ databases">
        <title>Pathogen: clinical or host-associated sample.</title>
        <authorList>
            <person name="Hergert J."/>
            <person name="Casey R."/>
            <person name="Wagner J."/>
            <person name="Young E.L."/>
            <person name="Oakeson K.F."/>
        </authorList>
    </citation>
    <scope>NUCLEOTIDE SEQUENCE [LARGE SCALE GENOMIC DNA]</scope>
    <source>
        <strain evidence="10 11">UPHL-collab-2</strain>
    </source>
</reference>
<keyword evidence="6 8" id="KW-0460">Magnesium</keyword>
<evidence type="ECO:0000259" key="9">
    <source>
        <dbReference type="Pfam" id="PF01850"/>
    </source>
</evidence>
<dbReference type="InterPro" id="IPR002716">
    <property type="entry name" value="PIN_dom"/>
</dbReference>
<dbReference type="Pfam" id="PF01850">
    <property type="entry name" value="PIN"/>
    <property type="match status" value="1"/>
</dbReference>
<keyword evidence="3 8" id="KW-0540">Nuclease</keyword>
<evidence type="ECO:0000256" key="3">
    <source>
        <dbReference type="ARBA" id="ARBA00022722"/>
    </source>
</evidence>
<dbReference type="EMBL" id="CP132314">
    <property type="protein sequence ID" value="WLS03851.1"/>
    <property type="molecule type" value="Genomic_DNA"/>
</dbReference>
<keyword evidence="8" id="KW-0800">Toxin</keyword>
<feature type="binding site" evidence="8">
    <location>
        <position position="103"/>
    </location>
    <ligand>
        <name>Mg(2+)</name>
        <dbReference type="ChEBI" id="CHEBI:18420"/>
    </ligand>
</feature>
<accession>A0ABY9K5Q2</accession>
<evidence type="ECO:0000256" key="7">
    <source>
        <dbReference type="ARBA" id="ARBA00038093"/>
    </source>
</evidence>
<dbReference type="Gene3D" id="3.40.50.1010">
    <property type="entry name" value="5'-nuclease"/>
    <property type="match status" value="1"/>
</dbReference>
<evidence type="ECO:0000313" key="10">
    <source>
        <dbReference type="EMBL" id="WLS03851.1"/>
    </source>
</evidence>
<keyword evidence="5 8" id="KW-0378">Hydrolase</keyword>
<organism evidence="10 11">
    <name type="scientific">Shinella oryzae</name>
    <dbReference type="NCBI Taxonomy" id="2871820"/>
    <lineage>
        <taxon>Bacteria</taxon>
        <taxon>Pseudomonadati</taxon>
        <taxon>Pseudomonadota</taxon>
        <taxon>Alphaproteobacteria</taxon>
        <taxon>Hyphomicrobiales</taxon>
        <taxon>Rhizobiaceae</taxon>
        <taxon>Shinella</taxon>
    </lineage>
</organism>
<dbReference type="SUPFAM" id="SSF88723">
    <property type="entry name" value="PIN domain-like"/>
    <property type="match status" value="1"/>
</dbReference>
<evidence type="ECO:0000256" key="6">
    <source>
        <dbReference type="ARBA" id="ARBA00022842"/>
    </source>
</evidence>
<evidence type="ECO:0000256" key="4">
    <source>
        <dbReference type="ARBA" id="ARBA00022723"/>
    </source>
</evidence>
<keyword evidence="4 8" id="KW-0479">Metal-binding</keyword>
<gene>
    <name evidence="8" type="primary">vapC</name>
    <name evidence="10" type="ORF">Q9315_04295</name>
</gene>
<dbReference type="Proteomes" id="UP001225788">
    <property type="component" value="Chromosome"/>
</dbReference>
<evidence type="ECO:0000313" key="11">
    <source>
        <dbReference type="Proteomes" id="UP001225788"/>
    </source>
</evidence>
<feature type="domain" description="PIN" evidence="9">
    <location>
        <begin position="4"/>
        <end position="121"/>
    </location>
</feature>
<comment type="cofactor">
    <cofactor evidence="1 8">
        <name>Mg(2+)</name>
        <dbReference type="ChEBI" id="CHEBI:18420"/>
    </cofactor>
</comment>
<comment type="function">
    <text evidence="8">Toxic component of a toxin-antitoxin (TA) system. An RNase.</text>
</comment>
<evidence type="ECO:0000256" key="5">
    <source>
        <dbReference type="ARBA" id="ARBA00022801"/>
    </source>
</evidence>
<proteinExistence type="inferred from homology"/>
<dbReference type="PANTHER" id="PTHR33653:SF1">
    <property type="entry name" value="RIBONUCLEASE VAPC2"/>
    <property type="match status" value="1"/>
</dbReference>
<keyword evidence="2 8" id="KW-1277">Toxin-antitoxin system</keyword>
<dbReference type="InterPro" id="IPR029060">
    <property type="entry name" value="PIN-like_dom_sf"/>
</dbReference>
<evidence type="ECO:0000256" key="2">
    <source>
        <dbReference type="ARBA" id="ARBA00022649"/>
    </source>
</evidence>
<dbReference type="EC" id="3.1.-.-" evidence="8"/>
<evidence type="ECO:0000256" key="1">
    <source>
        <dbReference type="ARBA" id="ARBA00001946"/>
    </source>
</evidence>
<evidence type="ECO:0000256" key="8">
    <source>
        <dbReference type="HAMAP-Rule" id="MF_00265"/>
    </source>
</evidence>
<dbReference type="RefSeq" id="WP_306159615.1">
    <property type="nucleotide sequence ID" value="NZ_CP132314.1"/>
</dbReference>
<protein>
    <recommendedName>
        <fullName evidence="8">Ribonuclease VapC</fullName>
        <shortName evidence="8">RNase VapC</shortName>
        <ecNumber evidence="8">3.1.-.-</ecNumber>
    </recommendedName>
    <alternativeName>
        <fullName evidence="8">Toxin VapC</fullName>
    </alternativeName>
</protein>
<dbReference type="CDD" id="cd18746">
    <property type="entry name" value="PIN_VapC4-5_FitB-like"/>
    <property type="match status" value="1"/>
</dbReference>
<sequence length="142" mass="16019">MAFLLDTNVLSASRRPQRQTDEFQAFLRAFDVDTAYISTVTIMEIEFGIQRVRLQNPPFADDLLSWLTTIVLPEFSGRIIPFDTREASLAGRLPTPHRQPTADAMIAATALAHRLVLVTRNVADFQAFGVTCLNPWQTRLED</sequence>
<dbReference type="HAMAP" id="MF_00265">
    <property type="entry name" value="VapC_Nob1"/>
    <property type="match status" value="1"/>
</dbReference>
<keyword evidence="11" id="KW-1185">Reference proteome</keyword>
<dbReference type="PANTHER" id="PTHR33653">
    <property type="entry name" value="RIBONUCLEASE VAPC2"/>
    <property type="match status" value="1"/>
</dbReference>
<comment type="similarity">
    <text evidence="7 8">Belongs to the PINc/VapC protein family.</text>
</comment>
<dbReference type="InterPro" id="IPR050556">
    <property type="entry name" value="Type_II_TA_system_RNase"/>
</dbReference>
<name>A0ABY9K5Q2_9HYPH</name>
<dbReference type="InterPro" id="IPR022907">
    <property type="entry name" value="VapC_family"/>
</dbReference>
<feature type="binding site" evidence="8">
    <location>
        <position position="6"/>
    </location>
    <ligand>
        <name>Mg(2+)</name>
        <dbReference type="ChEBI" id="CHEBI:18420"/>
    </ligand>
</feature>